<protein>
    <submittedName>
        <fullName evidence="1">Uncharacterized protein</fullName>
    </submittedName>
</protein>
<feature type="non-terminal residue" evidence="1">
    <location>
        <position position="29"/>
    </location>
</feature>
<reference evidence="1" key="1">
    <citation type="submission" date="2020-08" db="EMBL/GenBank/DDBJ databases">
        <title>Genome sequencing and assembly of the red palm weevil Rhynchophorus ferrugineus.</title>
        <authorList>
            <person name="Dias G.B."/>
            <person name="Bergman C.M."/>
            <person name="Manee M."/>
        </authorList>
    </citation>
    <scope>NUCLEOTIDE SEQUENCE</scope>
    <source>
        <strain evidence="1">AA-2017</strain>
        <tissue evidence="1">Whole larva</tissue>
    </source>
</reference>
<sequence>MISVLEILDKANWSETDQGIRTWGWGQRN</sequence>
<proteinExistence type="predicted"/>
<dbReference type="EMBL" id="JAACXV010004910">
    <property type="protein sequence ID" value="KAF7276950.1"/>
    <property type="molecule type" value="Genomic_DNA"/>
</dbReference>
<dbReference type="Proteomes" id="UP000625711">
    <property type="component" value="Unassembled WGS sequence"/>
</dbReference>
<organism evidence="1 2">
    <name type="scientific">Rhynchophorus ferrugineus</name>
    <name type="common">Red palm weevil</name>
    <name type="synonym">Curculio ferrugineus</name>
    <dbReference type="NCBI Taxonomy" id="354439"/>
    <lineage>
        <taxon>Eukaryota</taxon>
        <taxon>Metazoa</taxon>
        <taxon>Ecdysozoa</taxon>
        <taxon>Arthropoda</taxon>
        <taxon>Hexapoda</taxon>
        <taxon>Insecta</taxon>
        <taxon>Pterygota</taxon>
        <taxon>Neoptera</taxon>
        <taxon>Endopterygota</taxon>
        <taxon>Coleoptera</taxon>
        <taxon>Polyphaga</taxon>
        <taxon>Cucujiformia</taxon>
        <taxon>Curculionidae</taxon>
        <taxon>Dryophthorinae</taxon>
        <taxon>Rhynchophorus</taxon>
    </lineage>
</organism>
<name>A0A834I9F9_RHYFE</name>
<evidence type="ECO:0000313" key="2">
    <source>
        <dbReference type="Proteomes" id="UP000625711"/>
    </source>
</evidence>
<evidence type="ECO:0000313" key="1">
    <source>
        <dbReference type="EMBL" id="KAF7276950.1"/>
    </source>
</evidence>
<gene>
    <name evidence="1" type="ORF">GWI33_009622</name>
</gene>
<accession>A0A834I9F9</accession>
<dbReference type="AlphaFoldDB" id="A0A834I9F9"/>
<keyword evidence="2" id="KW-1185">Reference proteome</keyword>
<comment type="caution">
    <text evidence="1">The sequence shown here is derived from an EMBL/GenBank/DDBJ whole genome shotgun (WGS) entry which is preliminary data.</text>
</comment>